<dbReference type="GO" id="GO:0005634">
    <property type="term" value="C:nucleus"/>
    <property type="evidence" value="ECO:0007669"/>
    <property type="project" value="UniProtKB-SubCell"/>
</dbReference>
<dbReference type="GO" id="GO:0003677">
    <property type="term" value="F:DNA binding"/>
    <property type="evidence" value="ECO:0007669"/>
    <property type="project" value="InterPro"/>
</dbReference>
<keyword evidence="7" id="KW-1185">Reference proteome</keyword>
<comment type="subcellular location">
    <subcellularLocation>
        <location evidence="1">Nucleus</location>
    </subcellularLocation>
</comment>
<feature type="compositionally biased region" description="Low complexity" evidence="5">
    <location>
        <begin position="49"/>
        <end position="58"/>
    </location>
</feature>
<evidence type="ECO:0000313" key="7">
    <source>
        <dbReference type="Proteomes" id="UP001159364"/>
    </source>
</evidence>
<proteinExistence type="predicted"/>
<evidence type="ECO:0000256" key="1">
    <source>
        <dbReference type="ARBA" id="ARBA00004123"/>
    </source>
</evidence>
<evidence type="ECO:0000256" key="5">
    <source>
        <dbReference type="SAM" id="MobiDB-lite"/>
    </source>
</evidence>
<evidence type="ECO:0000256" key="4">
    <source>
        <dbReference type="ARBA" id="ARBA00023242"/>
    </source>
</evidence>
<protein>
    <recommendedName>
        <fullName evidence="8">HTH myb-type domain-containing protein</fullName>
    </recommendedName>
</protein>
<dbReference type="EMBL" id="JAIWQS010000003">
    <property type="protein sequence ID" value="KAJ8769480.1"/>
    <property type="molecule type" value="Genomic_DNA"/>
</dbReference>
<dbReference type="InterPro" id="IPR009057">
    <property type="entry name" value="Homeodomain-like_sf"/>
</dbReference>
<organism evidence="6 7">
    <name type="scientific">Erythroxylum novogranatense</name>
    <dbReference type="NCBI Taxonomy" id="1862640"/>
    <lineage>
        <taxon>Eukaryota</taxon>
        <taxon>Viridiplantae</taxon>
        <taxon>Streptophyta</taxon>
        <taxon>Embryophyta</taxon>
        <taxon>Tracheophyta</taxon>
        <taxon>Spermatophyta</taxon>
        <taxon>Magnoliopsida</taxon>
        <taxon>eudicotyledons</taxon>
        <taxon>Gunneridae</taxon>
        <taxon>Pentapetalae</taxon>
        <taxon>rosids</taxon>
        <taxon>fabids</taxon>
        <taxon>Malpighiales</taxon>
        <taxon>Erythroxylaceae</taxon>
        <taxon>Erythroxylum</taxon>
    </lineage>
</organism>
<keyword evidence="2" id="KW-0805">Transcription regulation</keyword>
<dbReference type="GO" id="GO:0003700">
    <property type="term" value="F:DNA-binding transcription factor activity"/>
    <property type="evidence" value="ECO:0007669"/>
    <property type="project" value="InterPro"/>
</dbReference>
<dbReference type="InterPro" id="IPR006447">
    <property type="entry name" value="Myb_dom_plants"/>
</dbReference>
<evidence type="ECO:0008006" key="8">
    <source>
        <dbReference type="Google" id="ProtNLM"/>
    </source>
</evidence>
<dbReference type="Proteomes" id="UP001159364">
    <property type="component" value="Linkage Group LG03"/>
</dbReference>
<evidence type="ECO:0000256" key="3">
    <source>
        <dbReference type="ARBA" id="ARBA00023163"/>
    </source>
</evidence>
<dbReference type="PANTHER" id="PTHR31314">
    <property type="entry name" value="MYB FAMILY TRANSCRIPTION FACTOR PHL7-LIKE"/>
    <property type="match status" value="1"/>
</dbReference>
<keyword evidence="3" id="KW-0804">Transcription</keyword>
<dbReference type="NCBIfam" id="TIGR01557">
    <property type="entry name" value="myb_SHAQKYF"/>
    <property type="match status" value="1"/>
</dbReference>
<sequence length="372" mass="42343">MAQKIKIPPILSGIQAMPWASFGGVSKGHYYVQKLNRNTPKLKMKGADSSEGSKSSYSNKKDEDRETSNSKPKYGESTSNSSVEETEKKATSGPARQYNRSTLPRLRWTPELHLCFVHAVERLGGQDRATSEFVLQLMNIKGLSIAHVKSHLQSFSADQTLRCQLCDRPGHSARVLERRHRHIIETAKTFMHQASIYGDASWRGHENQIYNSYMGGATKRGIYGSVYERFEGCKNHTDYNSIFQDPFKLKWFCRPSSVDDNFKTKFQARGIEQVLDCLDDASSSYKNWKTAQEKQALKRRNSDPECDLNLNLGIKVGAKDVELERRDDVDIRSSISSSKLKRFNEEDANRKRARIVAVDKGIDTIFDLQLYV</sequence>
<feature type="compositionally biased region" description="Basic and acidic residues" evidence="5">
    <location>
        <begin position="59"/>
        <end position="68"/>
    </location>
</feature>
<dbReference type="Gene3D" id="1.10.10.60">
    <property type="entry name" value="Homeodomain-like"/>
    <property type="match status" value="1"/>
</dbReference>
<gene>
    <name evidence="6" type="ORF">K2173_002970</name>
</gene>
<dbReference type="SUPFAM" id="SSF46689">
    <property type="entry name" value="Homeodomain-like"/>
    <property type="match status" value="1"/>
</dbReference>
<evidence type="ECO:0000313" key="6">
    <source>
        <dbReference type="EMBL" id="KAJ8769480.1"/>
    </source>
</evidence>
<dbReference type="PANTHER" id="PTHR31314:SF164">
    <property type="entry name" value="HTH MYB-TYPE DOMAIN-CONTAINING PROTEIN"/>
    <property type="match status" value="1"/>
</dbReference>
<keyword evidence="4" id="KW-0539">Nucleus</keyword>
<name>A0AAV8TRA1_9ROSI</name>
<dbReference type="AlphaFoldDB" id="A0AAV8TRA1"/>
<comment type="caution">
    <text evidence="6">The sequence shown here is derived from an EMBL/GenBank/DDBJ whole genome shotgun (WGS) entry which is preliminary data.</text>
</comment>
<accession>A0AAV8TRA1</accession>
<reference evidence="6 7" key="1">
    <citation type="submission" date="2021-09" db="EMBL/GenBank/DDBJ databases">
        <title>Genomic insights and catalytic innovation underlie evolution of tropane alkaloids biosynthesis.</title>
        <authorList>
            <person name="Wang Y.-J."/>
            <person name="Tian T."/>
            <person name="Huang J.-P."/>
            <person name="Huang S.-X."/>
        </authorList>
    </citation>
    <scope>NUCLEOTIDE SEQUENCE [LARGE SCALE GENOMIC DNA]</scope>
    <source>
        <strain evidence="6">KIB-2018</strain>
        <tissue evidence="6">Leaf</tissue>
    </source>
</reference>
<dbReference type="InterPro" id="IPR046955">
    <property type="entry name" value="PHR1-like"/>
</dbReference>
<evidence type="ECO:0000256" key="2">
    <source>
        <dbReference type="ARBA" id="ARBA00023015"/>
    </source>
</evidence>
<feature type="region of interest" description="Disordered" evidence="5">
    <location>
        <begin position="37"/>
        <end position="102"/>
    </location>
</feature>